<dbReference type="EMBL" id="LSYV01000293">
    <property type="protein sequence ID" value="KXZ41753.1"/>
    <property type="molecule type" value="Genomic_DNA"/>
</dbReference>
<dbReference type="Gene3D" id="1.25.40.20">
    <property type="entry name" value="Ankyrin repeat-containing domain"/>
    <property type="match status" value="1"/>
</dbReference>
<dbReference type="GO" id="GO:0004620">
    <property type="term" value="F:phospholipase activity"/>
    <property type="evidence" value="ECO:0007669"/>
    <property type="project" value="TreeGrafter"/>
</dbReference>
<dbReference type="GO" id="GO:0016020">
    <property type="term" value="C:membrane"/>
    <property type="evidence" value="ECO:0007669"/>
    <property type="project" value="TreeGrafter"/>
</dbReference>
<name>A0A150FVW0_GONPE</name>
<dbReference type="SUPFAM" id="SSF48403">
    <property type="entry name" value="Ankyrin repeat"/>
    <property type="match status" value="1"/>
</dbReference>
<evidence type="ECO:0008006" key="3">
    <source>
        <dbReference type="Google" id="ProtNLM"/>
    </source>
</evidence>
<dbReference type="GO" id="GO:0046513">
    <property type="term" value="P:ceramide biosynthetic process"/>
    <property type="evidence" value="ECO:0007669"/>
    <property type="project" value="TreeGrafter"/>
</dbReference>
<dbReference type="GO" id="GO:0030149">
    <property type="term" value="P:sphingolipid catabolic process"/>
    <property type="evidence" value="ECO:0007669"/>
    <property type="project" value="TreeGrafter"/>
</dbReference>
<dbReference type="STRING" id="33097.A0A150FVW0"/>
<accession>A0A150FVW0</accession>
<dbReference type="GO" id="GO:0005783">
    <property type="term" value="C:endoplasmic reticulum"/>
    <property type="evidence" value="ECO:0007669"/>
    <property type="project" value="TreeGrafter"/>
</dbReference>
<keyword evidence="2" id="KW-1185">Reference proteome</keyword>
<gene>
    <name evidence="1" type="ORF">GPECTOR_294g794</name>
</gene>
<reference evidence="2" key="1">
    <citation type="journal article" date="2016" name="Nat. Commun.">
        <title>The Gonium pectorale genome demonstrates co-option of cell cycle regulation during the evolution of multicellularity.</title>
        <authorList>
            <person name="Hanschen E.R."/>
            <person name="Marriage T.N."/>
            <person name="Ferris P.J."/>
            <person name="Hamaji T."/>
            <person name="Toyoda A."/>
            <person name="Fujiyama A."/>
            <person name="Neme R."/>
            <person name="Noguchi H."/>
            <person name="Minakuchi Y."/>
            <person name="Suzuki M."/>
            <person name="Kawai-Toyooka H."/>
            <person name="Smith D.R."/>
            <person name="Sparks H."/>
            <person name="Anderson J."/>
            <person name="Bakaric R."/>
            <person name="Luria V."/>
            <person name="Karger A."/>
            <person name="Kirschner M.W."/>
            <person name="Durand P.M."/>
            <person name="Michod R.E."/>
            <person name="Nozaki H."/>
            <person name="Olson B.J."/>
        </authorList>
    </citation>
    <scope>NUCLEOTIDE SEQUENCE [LARGE SCALE GENOMIC DNA]</scope>
    <source>
        <strain evidence="2">NIES-2863</strain>
    </source>
</reference>
<evidence type="ECO:0000313" key="2">
    <source>
        <dbReference type="Proteomes" id="UP000075714"/>
    </source>
</evidence>
<sequence length="366" mass="38477">MGEPEAAPKGSVPEGPSGLLGAAAGAGHWHVCEWLLSLGIKVWANGADEAGRSGHVDLMDWLLERQPPRLWQRVRAPELTPGKQGEVLAAAASSPTADWAAKVEWLEEQGCPRDSPAAAEAAAYAPARLTWFRDRGYPLGPEAAQAAVRACNLGALQYILAAMPVPSTGQRHHSSDAAPLAAARGDLAALQALHAAGCTMSIAALARVSALGGRLHVLAWLLETFGRTAVGLDVALFRGAAESGSVELLAWLRERGCDWDVEVHDDGGPYIAASRNDDARTVACLRRLGCPWGDAGQVFRDALLRVAPAPMMDCLLAAGCPIGDRAAMRAEGLIWRWACQGRAAEAMRLLAEPRQHGGGRGVAPGS</sequence>
<proteinExistence type="predicted"/>
<dbReference type="PANTHER" id="PTHR12393">
    <property type="entry name" value="SPHINGOMYELIN PHOSPHODIESTERASE RELATED"/>
    <property type="match status" value="1"/>
</dbReference>
<dbReference type="GO" id="GO:0071944">
    <property type="term" value="C:cell periphery"/>
    <property type="evidence" value="ECO:0007669"/>
    <property type="project" value="TreeGrafter"/>
</dbReference>
<dbReference type="AlphaFoldDB" id="A0A150FVW0"/>
<comment type="caution">
    <text evidence="1">The sequence shown here is derived from an EMBL/GenBank/DDBJ whole genome shotgun (WGS) entry which is preliminary data.</text>
</comment>
<dbReference type="PANTHER" id="PTHR12393:SF6">
    <property type="entry name" value="SPHINGOMYELIN PHOSPHODIESTERASE 2"/>
    <property type="match status" value="1"/>
</dbReference>
<dbReference type="InterPro" id="IPR036770">
    <property type="entry name" value="Ankyrin_rpt-contain_sf"/>
</dbReference>
<evidence type="ECO:0000313" key="1">
    <source>
        <dbReference type="EMBL" id="KXZ41753.1"/>
    </source>
</evidence>
<organism evidence="1 2">
    <name type="scientific">Gonium pectorale</name>
    <name type="common">Green alga</name>
    <dbReference type="NCBI Taxonomy" id="33097"/>
    <lineage>
        <taxon>Eukaryota</taxon>
        <taxon>Viridiplantae</taxon>
        <taxon>Chlorophyta</taxon>
        <taxon>core chlorophytes</taxon>
        <taxon>Chlorophyceae</taxon>
        <taxon>CS clade</taxon>
        <taxon>Chlamydomonadales</taxon>
        <taxon>Volvocaceae</taxon>
        <taxon>Gonium</taxon>
    </lineage>
</organism>
<dbReference type="Proteomes" id="UP000075714">
    <property type="component" value="Unassembled WGS sequence"/>
</dbReference>
<protein>
    <recommendedName>
        <fullName evidence="3">Ankyrin repeat domain-containing protein</fullName>
    </recommendedName>
</protein>